<dbReference type="Proteomes" id="UP000823902">
    <property type="component" value="Unassembled WGS sequence"/>
</dbReference>
<dbReference type="AlphaFoldDB" id="A0A9D2Q7B5"/>
<sequence length="168" mass="19196">MAKCIAEPLSRKDIRIMADKIRIIEGNKGKFYFDIVHFLDVTLPKLDEGFTLQIMPKSQMGECHGLTYPDRNEIQIREDVYDRACNGSGRDRLTMAHELFHLLHHEKSNISFARSENVETFRDPEWQADAFGGELLIPHDMVKGMSPEEVATKCKVSISAACCQLRKI</sequence>
<proteinExistence type="predicted"/>
<dbReference type="Gene3D" id="1.10.10.2910">
    <property type="match status" value="1"/>
</dbReference>
<comment type="caution">
    <text evidence="2">The sequence shown here is derived from an EMBL/GenBank/DDBJ whole genome shotgun (WGS) entry which is preliminary data.</text>
</comment>
<reference evidence="2" key="2">
    <citation type="submission" date="2021-04" db="EMBL/GenBank/DDBJ databases">
        <authorList>
            <person name="Gilroy R."/>
        </authorList>
    </citation>
    <scope>NUCLEOTIDE SEQUENCE</scope>
    <source>
        <strain evidence="2">CHK196-7946</strain>
    </source>
</reference>
<evidence type="ECO:0000259" key="1">
    <source>
        <dbReference type="Pfam" id="PF06114"/>
    </source>
</evidence>
<dbReference type="InterPro" id="IPR010359">
    <property type="entry name" value="IrrE_HExxH"/>
</dbReference>
<protein>
    <submittedName>
        <fullName evidence="2">ImmA/IrrE family metallo-endopeptidase</fullName>
    </submittedName>
</protein>
<evidence type="ECO:0000313" key="2">
    <source>
        <dbReference type="EMBL" id="HJC73756.1"/>
    </source>
</evidence>
<reference evidence="2" key="1">
    <citation type="journal article" date="2021" name="PeerJ">
        <title>Extensive microbial diversity within the chicken gut microbiome revealed by metagenomics and culture.</title>
        <authorList>
            <person name="Gilroy R."/>
            <person name="Ravi A."/>
            <person name="Getino M."/>
            <person name="Pursley I."/>
            <person name="Horton D.L."/>
            <person name="Alikhan N.F."/>
            <person name="Baker D."/>
            <person name="Gharbi K."/>
            <person name="Hall N."/>
            <person name="Watson M."/>
            <person name="Adriaenssens E.M."/>
            <person name="Foster-Nyarko E."/>
            <person name="Jarju S."/>
            <person name="Secka A."/>
            <person name="Antonio M."/>
            <person name="Oren A."/>
            <person name="Chaudhuri R.R."/>
            <person name="La Ragione R."/>
            <person name="Hildebrand F."/>
            <person name="Pallen M.J."/>
        </authorList>
    </citation>
    <scope>NUCLEOTIDE SEQUENCE</scope>
    <source>
        <strain evidence="2">CHK196-7946</strain>
    </source>
</reference>
<gene>
    <name evidence="2" type="ORF">H9697_02220</name>
</gene>
<dbReference type="Pfam" id="PF06114">
    <property type="entry name" value="Peptidase_M78"/>
    <property type="match status" value="1"/>
</dbReference>
<name>A0A9D2Q7B5_9FIRM</name>
<dbReference type="EMBL" id="DWVY01000008">
    <property type="protein sequence ID" value="HJC73756.1"/>
    <property type="molecule type" value="Genomic_DNA"/>
</dbReference>
<organism evidence="2 3">
    <name type="scientific">Candidatus Mediterraneibacter faecavium</name>
    <dbReference type="NCBI Taxonomy" id="2838668"/>
    <lineage>
        <taxon>Bacteria</taxon>
        <taxon>Bacillati</taxon>
        <taxon>Bacillota</taxon>
        <taxon>Clostridia</taxon>
        <taxon>Lachnospirales</taxon>
        <taxon>Lachnospiraceae</taxon>
        <taxon>Mediterraneibacter</taxon>
    </lineage>
</organism>
<evidence type="ECO:0000313" key="3">
    <source>
        <dbReference type="Proteomes" id="UP000823902"/>
    </source>
</evidence>
<feature type="domain" description="IrrE N-terminal-like" evidence="1">
    <location>
        <begin position="83"/>
        <end position="162"/>
    </location>
</feature>
<accession>A0A9D2Q7B5</accession>